<dbReference type="GO" id="GO:0006777">
    <property type="term" value="P:Mo-molybdopterin cofactor biosynthetic process"/>
    <property type="evidence" value="ECO:0007669"/>
    <property type="project" value="UniProtKB-KW"/>
</dbReference>
<dbReference type="RefSeq" id="WP_068221675.1">
    <property type="nucleotide sequence ID" value="NZ_LRPC01000028.1"/>
</dbReference>
<dbReference type="SUPFAM" id="SSF53448">
    <property type="entry name" value="Nucleotide-diphospho-sugar transferases"/>
    <property type="match status" value="1"/>
</dbReference>
<evidence type="ECO:0000256" key="4">
    <source>
        <dbReference type="ARBA" id="ARBA00022741"/>
    </source>
</evidence>
<dbReference type="GO" id="GO:0005525">
    <property type="term" value="F:GTP binding"/>
    <property type="evidence" value="ECO:0007669"/>
    <property type="project" value="UniProtKB-KW"/>
</dbReference>
<evidence type="ECO:0000256" key="5">
    <source>
        <dbReference type="ARBA" id="ARBA00022842"/>
    </source>
</evidence>
<evidence type="ECO:0000313" key="10">
    <source>
        <dbReference type="Proteomes" id="UP000075606"/>
    </source>
</evidence>
<keyword evidence="6" id="KW-0342">GTP-binding</keyword>
<evidence type="ECO:0000256" key="6">
    <source>
        <dbReference type="ARBA" id="ARBA00023134"/>
    </source>
</evidence>
<dbReference type="Pfam" id="PF12804">
    <property type="entry name" value="NTP_transf_3"/>
    <property type="match status" value="1"/>
</dbReference>
<keyword evidence="3" id="KW-0479">Metal-binding</keyword>
<sequence>MKSVHGLILCGGKSTRMGQDKTSVMLQGKPLLTYSIELFASLNIDFHLSVNPNQKELIENYPSVIDQFEAVGPLGGILTGLKSIGKDLLIIPVDMPQLTKNLLLKLVDAFGNHELVRCFQRNGRIEPFPSLWKSEATSLLNELLDERELSLQKCITRLPHHLSDSTDSEVFRNLNYPEDLG</sequence>
<dbReference type="STRING" id="333140.AWW68_11910"/>
<proteinExistence type="predicted"/>
<evidence type="ECO:0000256" key="1">
    <source>
        <dbReference type="ARBA" id="ARBA00022490"/>
    </source>
</evidence>
<evidence type="ECO:0000259" key="8">
    <source>
        <dbReference type="Pfam" id="PF12804"/>
    </source>
</evidence>
<dbReference type="EMBL" id="LRPC01000028">
    <property type="protein sequence ID" value="KYG73400.1"/>
    <property type="molecule type" value="Genomic_DNA"/>
</dbReference>
<keyword evidence="1" id="KW-0963">Cytoplasm</keyword>
<keyword evidence="10" id="KW-1185">Reference proteome</keyword>
<dbReference type="OrthoDB" id="9788394at2"/>
<evidence type="ECO:0000313" key="9">
    <source>
        <dbReference type="EMBL" id="KYG73400.1"/>
    </source>
</evidence>
<evidence type="ECO:0000256" key="2">
    <source>
        <dbReference type="ARBA" id="ARBA00022679"/>
    </source>
</evidence>
<dbReference type="GO" id="GO:0046872">
    <property type="term" value="F:metal ion binding"/>
    <property type="evidence" value="ECO:0007669"/>
    <property type="project" value="UniProtKB-KW"/>
</dbReference>
<dbReference type="PANTHER" id="PTHR19136">
    <property type="entry name" value="MOLYBDENUM COFACTOR GUANYLYLTRANSFERASE"/>
    <property type="match status" value="1"/>
</dbReference>
<organism evidence="9 10">
    <name type="scientific">Roseivirga spongicola</name>
    <dbReference type="NCBI Taxonomy" id="333140"/>
    <lineage>
        <taxon>Bacteria</taxon>
        <taxon>Pseudomonadati</taxon>
        <taxon>Bacteroidota</taxon>
        <taxon>Cytophagia</taxon>
        <taxon>Cytophagales</taxon>
        <taxon>Roseivirgaceae</taxon>
        <taxon>Roseivirga</taxon>
    </lineage>
</organism>
<keyword evidence="7" id="KW-0501">Molybdenum cofactor biosynthesis</keyword>
<dbReference type="InterPro" id="IPR025877">
    <property type="entry name" value="MobA-like_NTP_Trfase"/>
</dbReference>
<evidence type="ECO:0000256" key="7">
    <source>
        <dbReference type="ARBA" id="ARBA00023150"/>
    </source>
</evidence>
<dbReference type="Gene3D" id="3.90.550.10">
    <property type="entry name" value="Spore Coat Polysaccharide Biosynthesis Protein SpsA, Chain A"/>
    <property type="match status" value="1"/>
</dbReference>
<accession>A0A150X3U8</accession>
<dbReference type="GO" id="GO:0016779">
    <property type="term" value="F:nucleotidyltransferase activity"/>
    <property type="evidence" value="ECO:0007669"/>
    <property type="project" value="UniProtKB-ARBA"/>
</dbReference>
<evidence type="ECO:0000256" key="3">
    <source>
        <dbReference type="ARBA" id="ARBA00022723"/>
    </source>
</evidence>
<keyword evidence="5" id="KW-0460">Magnesium</keyword>
<dbReference type="InterPro" id="IPR013482">
    <property type="entry name" value="Molybde_CF_guanTrfase"/>
</dbReference>
<dbReference type="AlphaFoldDB" id="A0A150X3U8"/>
<keyword evidence="4" id="KW-0547">Nucleotide-binding</keyword>
<gene>
    <name evidence="9" type="ORF">AWW68_11910</name>
</gene>
<name>A0A150X3U8_9BACT</name>
<protein>
    <recommendedName>
        <fullName evidence="8">MobA-like NTP transferase domain-containing protein</fullName>
    </recommendedName>
</protein>
<keyword evidence="2" id="KW-0808">Transferase</keyword>
<feature type="domain" description="MobA-like NTP transferase" evidence="8">
    <location>
        <begin position="6"/>
        <end position="149"/>
    </location>
</feature>
<dbReference type="CDD" id="cd02503">
    <property type="entry name" value="MobA"/>
    <property type="match status" value="1"/>
</dbReference>
<reference evidence="9 10" key="1">
    <citation type="submission" date="2016-01" db="EMBL/GenBank/DDBJ databases">
        <title>Genome sequencing of Roseivirga spongicola UST030701-084.</title>
        <authorList>
            <person name="Selvaratnam C."/>
            <person name="Thevarajoo S."/>
            <person name="Goh K.M."/>
            <person name="Ee R."/>
            <person name="Chan K.-G."/>
            <person name="Chong C.S."/>
        </authorList>
    </citation>
    <scope>NUCLEOTIDE SEQUENCE [LARGE SCALE GENOMIC DNA]</scope>
    <source>
        <strain evidence="9 10">UST030701-084</strain>
    </source>
</reference>
<dbReference type="Proteomes" id="UP000075606">
    <property type="component" value="Unassembled WGS sequence"/>
</dbReference>
<comment type="caution">
    <text evidence="9">The sequence shown here is derived from an EMBL/GenBank/DDBJ whole genome shotgun (WGS) entry which is preliminary data.</text>
</comment>
<dbReference type="InterPro" id="IPR029044">
    <property type="entry name" value="Nucleotide-diphossugar_trans"/>
</dbReference>
<dbReference type="PANTHER" id="PTHR19136:SF81">
    <property type="entry name" value="MOLYBDENUM COFACTOR GUANYLYLTRANSFERASE"/>
    <property type="match status" value="1"/>
</dbReference>